<dbReference type="InterPro" id="IPR000209">
    <property type="entry name" value="Peptidase_S8/S53_dom"/>
</dbReference>
<evidence type="ECO:0000256" key="3">
    <source>
        <dbReference type="ARBA" id="ARBA00022801"/>
    </source>
</evidence>
<feature type="active site" description="Charge relay system" evidence="5">
    <location>
        <position position="100"/>
    </location>
</feature>
<dbReference type="PROSITE" id="PS00136">
    <property type="entry name" value="SUBTILASE_ASP"/>
    <property type="match status" value="1"/>
</dbReference>
<dbReference type="RefSeq" id="WP_364464275.1">
    <property type="nucleotide sequence ID" value="NZ_JBFARM010000024.1"/>
</dbReference>
<dbReference type="InterPro" id="IPR036852">
    <property type="entry name" value="Peptidase_S8/S53_dom_sf"/>
</dbReference>
<dbReference type="InterPro" id="IPR015500">
    <property type="entry name" value="Peptidase_S8_subtilisin-rel"/>
</dbReference>
<organism evidence="9 10">
    <name type="scientific">Nonomuraea bangladeshensis</name>
    <dbReference type="NCBI Taxonomy" id="404385"/>
    <lineage>
        <taxon>Bacteria</taxon>
        <taxon>Bacillati</taxon>
        <taxon>Actinomycetota</taxon>
        <taxon>Actinomycetes</taxon>
        <taxon>Streptosporangiales</taxon>
        <taxon>Streptosporangiaceae</taxon>
        <taxon>Nonomuraea</taxon>
    </lineage>
</organism>
<protein>
    <submittedName>
        <fullName evidence="9">S8 family serine peptidase</fullName>
    </submittedName>
</protein>
<dbReference type="Gene3D" id="3.40.50.200">
    <property type="entry name" value="Peptidase S8/S53 domain"/>
    <property type="match status" value="1"/>
</dbReference>
<name>A0ABV3HKN1_9ACTN</name>
<evidence type="ECO:0000313" key="10">
    <source>
        <dbReference type="Proteomes" id="UP001552427"/>
    </source>
</evidence>
<keyword evidence="2 5" id="KW-0645">Protease</keyword>
<keyword evidence="7" id="KW-0732">Signal</keyword>
<feature type="region of interest" description="Disordered" evidence="6">
    <location>
        <begin position="338"/>
        <end position="403"/>
    </location>
</feature>
<reference evidence="9 10" key="1">
    <citation type="submission" date="2024-06" db="EMBL/GenBank/DDBJ databases">
        <title>The Natural Products Discovery Center: Release of the First 8490 Sequenced Strains for Exploring Actinobacteria Biosynthetic Diversity.</title>
        <authorList>
            <person name="Kalkreuter E."/>
            <person name="Kautsar S.A."/>
            <person name="Yang D."/>
            <person name="Bader C.D."/>
            <person name="Teijaro C.N."/>
            <person name="Fluegel L."/>
            <person name="Davis C.M."/>
            <person name="Simpson J.R."/>
            <person name="Lauterbach L."/>
            <person name="Steele A.D."/>
            <person name="Gui C."/>
            <person name="Meng S."/>
            <person name="Li G."/>
            <person name="Viehrig K."/>
            <person name="Ye F."/>
            <person name="Su P."/>
            <person name="Kiefer A.F."/>
            <person name="Nichols A."/>
            <person name="Cepeda A.J."/>
            <person name="Yan W."/>
            <person name="Fan B."/>
            <person name="Jiang Y."/>
            <person name="Adhikari A."/>
            <person name="Zheng C.-J."/>
            <person name="Schuster L."/>
            <person name="Cowan T.M."/>
            <person name="Smanski M.J."/>
            <person name="Chevrette M.G."/>
            <person name="De Carvalho L.P.S."/>
            <person name="Shen B."/>
        </authorList>
    </citation>
    <scope>NUCLEOTIDE SEQUENCE [LARGE SCALE GENOMIC DNA]</scope>
    <source>
        <strain evidence="9 10">NPDC049574</strain>
    </source>
</reference>
<dbReference type="PRINTS" id="PR00723">
    <property type="entry name" value="SUBTILISIN"/>
</dbReference>
<evidence type="ECO:0000256" key="4">
    <source>
        <dbReference type="ARBA" id="ARBA00022825"/>
    </source>
</evidence>
<gene>
    <name evidence="9" type="ORF">AB0K40_47045</name>
</gene>
<feature type="domain" description="Peptidase S8/S53" evidence="8">
    <location>
        <begin position="58"/>
        <end position="319"/>
    </location>
</feature>
<feature type="active site" description="Charge relay system" evidence="5">
    <location>
        <position position="271"/>
    </location>
</feature>
<evidence type="ECO:0000313" key="9">
    <source>
        <dbReference type="EMBL" id="MEV4293109.1"/>
    </source>
</evidence>
<dbReference type="InterPro" id="IPR050131">
    <property type="entry name" value="Peptidase_S8_subtilisin-like"/>
</dbReference>
<feature type="chain" id="PRO_5046396859" evidence="7">
    <location>
        <begin position="24"/>
        <end position="436"/>
    </location>
</feature>
<evidence type="ECO:0000256" key="7">
    <source>
        <dbReference type="SAM" id="SignalP"/>
    </source>
</evidence>
<dbReference type="PROSITE" id="PS51892">
    <property type="entry name" value="SUBTILASE"/>
    <property type="match status" value="1"/>
</dbReference>
<evidence type="ECO:0000256" key="1">
    <source>
        <dbReference type="ARBA" id="ARBA00011073"/>
    </source>
</evidence>
<keyword evidence="4 5" id="KW-0720">Serine protease</keyword>
<evidence type="ECO:0000256" key="5">
    <source>
        <dbReference type="PROSITE-ProRule" id="PRU01240"/>
    </source>
</evidence>
<evidence type="ECO:0000256" key="6">
    <source>
        <dbReference type="SAM" id="MobiDB-lite"/>
    </source>
</evidence>
<dbReference type="SUPFAM" id="SSF52743">
    <property type="entry name" value="Subtilisin-like"/>
    <property type="match status" value="1"/>
</dbReference>
<keyword evidence="10" id="KW-1185">Reference proteome</keyword>
<evidence type="ECO:0000259" key="8">
    <source>
        <dbReference type="Pfam" id="PF00082"/>
    </source>
</evidence>
<feature type="compositionally biased region" description="Low complexity" evidence="6">
    <location>
        <begin position="346"/>
        <end position="361"/>
    </location>
</feature>
<feature type="signal peptide" evidence="7">
    <location>
        <begin position="1"/>
        <end position="23"/>
    </location>
</feature>
<dbReference type="EMBL" id="JBFARM010000024">
    <property type="protein sequence ID" value="MEV4293109.1"/>
    <property type="molecule type" value="Genomic_DNA"/>
</dbReference>
<dbReference type="Proteomes" id="UP001552427">
    <property type="component" value="Unassembled WGS sequence"/>
</dbReference>
<comment type="similarity">
    <text evidence="1 5">Belongs to the peptidase S8 family.</text>
</comment>
<dbReference type="PANTHER" id="PTHR43806:SF11">
    <property type="entry name" value="CEREVISIN-RELATED"/>
    <property type="match status" value="1"/>
</dbReference>
<feature type="compositionally biased region" description="Low complexity" evidence="6">
    <location>
        <begin position="381"/>
        <end position="396"/>
    </location>
</feature>
<proteinExistence type="inferred from homology"/>
<feature type="active site" description="Charge relay system" evidence="5">
    <location>
        <position position="67"/>
    </location>
</feature>
<evidence type="ECO:0000256" key="2">
    <source>
        <dbReference type="ARBA" id="ARBA00022670"/>
    </source>
</evidence>
<dbReference type="PANTHER" id="PTHR43806">
    <property type="entry name" value="PEPTIDASE S8"/>
    <property type="match status" value="1"/>
</dbReference>
<keyword evidence="3 5" id="KW-0378">Hydrolase</keyword>
<accession>A0ABV3HKN1</accession>
<comment type="caution">
    <text evidence="9">The sequence shown here is derived from an EMBL/GenBank/DDBJ whole genome shotgun (WGS) entry which is preliminary data.</text>
</comment>
<sequence length="436" mass="43191">MRSLLAVALTICCVLAVPASVTAANGARAGDRIGAVARAGQWQLGALRLPEAWRRSEGRGVLVAVLDTGVDARHPDLAGAVVEGPDLTGAARGHGPWGHHGTAMAGLIAGRGHGPGRAAGVVGVAPGARVLSVRVTLESGDPQRERQPRGGSDALARGIRYAADQGADVISMSLGGGSGTREGSAAEEEAVRYALGRGAVLVASSGNDGDSANRKNFPAAYPGVIAVGAVDRGLRVAGFSNRQDYLSVVAPGTQIVTADGAGSYAVGDGTSSAAAMVAGIAALVRSAHPGLSPQEVRTAIEQGTRRRPPGGHNRTYGHGVADALLALRAADELRAPYGLGTAGRSGTTDGPGTADGPGATDRPGTADELGATGGVGGANEPGAAVGPPARPVPRLGAGPGVPVPASRTPVIAGLLGLMAAMSVRVLARRRRGGDSP</sequence>
<dbReference type="InterPro" id="IPR023827">
    <property type="entry name" value="Peptidase_S8_Asp-AS"/>
</dbReference>
<dbReference type="Pfam" id="PF00082">
    <property type="entry name" value="Peptidase_S8"/>
    <property type="match status" value="1"/>
</dbReference>